<name>A0A7S2RL46_9STRA</name>
<accession>A0A7S2RL46</accession>
<sequence>MLPVSVTKAGPGDKEPAYVVLRRHAVKCLLLVAGVVLLVLLKFYDYTADIDRLRIHVKAFSQNLKLSEVSEVSSFTRVGEELERHLDRDLRELELGEHLMQKLKNSREKYLLNVTALVTTTLKEAADSNDSQGSRDAILGLQGVLVDQLSASANAFFDQTLAEIGGLVHHLALGAREAQNRREDLQAEIRKRLHRVPTDMAKGPGGGGDLDGDGWVEDPDRDGFAEEPRMTDDEWALETEKWHNDTVASFFSHLDSHLNASSHGPQRYTLEVSSGLYKEMQAALEHLYEGKAKWGGVQDLMHARAADMTAAGLPAYEDVEPAEDDEYDGYQIWHVQNYLEDALWPARLTSRVSDLEHLRRQWRAGQKTALEVVSAMEDLAAENAVPHHWLHHGPDDDMMRREWDDYF</sequence>
<proteinExistence type="predicted"/>
<evidence type="ECO:0000313" key="1">
    <source>
        <dbReference type="EMBL" id="CAD9674260.1"/>
    </source>
</evidence>
<reference evidence="1" key="1">
    <citation type="submission" date="2021-01" db="EMBL/GenBank/DDBJ databases">
        <authorList>
            <person name="Corre E."/>
            <person name="Pelletier E."/>
            <person name="Niang G."/>
            <person name="Scheremetjew M."/>
            <person name="Finn R."/>
            <person name="Kale V."/>
            <person name="Holt S."/>
            <person name="Cochrane G."/>
            <person name="Meng A."/>
            <person name="Brown T."/>
            <person name="Cohen L."/>
        </authorList>
    </citation>
    <scope>NUCLEOTIDE SEQUENCE</scope>
    <source>
        <strain evidence="1">CCMP1243</strain>
    </source>
</reference>
<dbReference type="EMBL" id="HBHJ01008764">
    <property type="protein sequence ID" value="CAD9674260.1"/>
    <property type="molecule type" value="Transcribed_RNA"/>
</dbReference>
<gene>
    <name evidence="1" type="ORF">RMAR1173_LOCUS5681</name>
</gene>
<dbReference type="AlphaFoldDB" id="A0A7S2RL46"/>
<organism evidence="1">
    <name type="scientific">Rhizochromulina marina</name>
    <dbReference type="NCBI Taxonomy" id="1034831"/>
    <lineage>
        <taxon>Eukaryota</taxon>
        <taxon>Sar</taxon>
        <taxon>Stramenopiles</taxon>
        <taxon>Ochrophyta</taxon>
        <taxon>Dictyochophyceae</taxon>
        <taxon>Rhizochromulinales</taxon>
        <taxon>Rhizochromulina</taxon>
    </lineage>
</organism>
<protein>
    <submittedName>
        <fullName evidence="1">Uncharacterized protein</fullName>
    </submittedName>
</protein>